<evidence type="ECO:0000256" key="9">
    <source>
        <dbReference type="SAM" id="MobiDB-lite"/>
    </source>
</evidence>
<evidence type="ECO:0000256" key="7">
    <source>
        <dbReference type="ARBA" id="ARBA00023136"/>
    </source>
</evidence>
<keyword evidence="3" id="KW-0813">Transport</keyword>
<sequence length="1207" mass="132283">MPPSRAHSRPASHRSANGDGNGSPQIGKLEYQPGGRPLLAPDTPRASHQSSPRASSEQSRSYAGSFFSDVAEGIATQQRSRINRQVLRYLTFAWAIINCLGAGSITAYSLYAPLFQRRLHYTQLQVNGVSITAELAMYLPVPLFGFLCDRFGPGVPSLLAGVLFGLGYVLAAFTYASGPPPSAGGDGRPYWSMILAFIPIGCGTSCMYLSAVTTCAKNFGRGKYKGLALALPIACFGLSGMWESQVGSQLLYERLHGGGKGDVDVYRFFLFLGCFLLAAGAVGFFALRIVGEEELIDEAVEELEASGLLEDSAFFQPSNRDVTSRHTGVDQLAYGTLPTGDRRLSAEEVDELHQKAAEHRAYLAEQDRKKAWLLNEETRRFLTDKTMWWLAAGFFLVTGPGEAFINNLGTIIGTLYPPPTSLSDDAQPKMTTAATHVSIVAITSTIARILTGTLTDILAPTAPRHQHRRGPNSLQNSTTSLSHPSDPAPLPNTTSTGFHLSRITFLITFSLIMSLGQLLLATGLLQNHGNLFWLISASIGAGYGAVFSLTPIIVSVVWGVENFGTNWGIVATAPAIGATVWGLVYSAVYQGAANHATGATGVSGSAGPQQEMQVQAQAMVEERLCYGAMCYAPTFWAMAASVWVACNGVGVGVGVDVDDNEAGKERPCSHCASLGIECVPQPSLKFRYHPLQKVLSDGGGFADVWQRTSRPPRASICFYDETPELWATYHQAQQPMTTEERQQPASLPQSSPVPARSLDEGGASVALDNLVVERSFAEQQPSVARADNTTSSTLDDDDRDDNDDDDDDDDDNDDDDNDDDDGNDNVDLIANNNDDDFDDDRLHALNATEALLLRNFTDNMALWTDVADPHRTFETVVSRLALTDLVIRYAICAFSARHYYRCGGSDAASEDGDSTALAYQNLCLNFLIPSMSDSSRISPSVLTAVALLRQNEEMDEFAALGGVGEAACWLSLREDIYISLTTQTPIKANIDCFLNSPSIRRSDDYSWASQSILNLAYLLKRAFSEPLNLSDLAHSRNEIEDWDLHRPSTYYPFQHRPRSRQEGRCFPEIWMLLPHHAVGLQYHHISHTLLSAVGSSGGDEGETCPRARPYPTSVVHTYRTLAESRARERQIKYHLYAVLGLATSNPRAENTWFTARHCLAVWGAYFRHPADHHAVLEFLEIWRRRSGWRTSDLVDSLRQHWSEHDEE</sequence>
<evidence type="ECO:0000256" key="3">
    <source>
        <dbReference type="ARBA" id="ARBA00022448"/>
    </source>
</evidence>
<dbReference type="Proteomes" id="UP000281245">
    <property type="component" value="Unassembled WGS sequence"/>
</dbReference>
<evidence type="ECO:0000256" key="1">
    <source>
        <dbReference type="ARBA" id="ARBA00004128"/>
    </source>
</evidence>
<feature type="transmembrane region" description="Helical" evidence="10">
    <location>
        <begin position="158"/>
        <end position="178"/>
    </location>
</feature>
<feature type="compositionally biased region" description="Polar residues" evidence="9">
    <location>
        <begin position="472"/>
        <end position="483"/>
    </location>
</feature>
<feature type="transmembrane region" description="Helical" evidence="10">
    <location>
        <begin position="503"/>
        <end position="525"/>
    </location>
</feature>
<keyword evidence="4" id="KW-0926">Vacuole</keyword>
<keyword evidence="7 10" id="KW-0472">Membrane</keyword>
<dbReference type="InterPro" id="IPR036259">
    <property type="entry name" value="MFS_trans_sf"/>
</dbReference>
<protein>
    <recommendedName>
        <fullName evidence="8">Probable transporter MCH1</fullName>
    </recommendedName>
</protein>
<feature type="transmembrane region" description="Helical" evidence="10">
    <location>
        <begin position="265"/>
        <end position="287"/>
    </location>
</feature>
<proteinExistence type="inferred from homology"/>
<evidence type="ECO:0000256" key="10">
    <source>
        <dbReference type="SAM" id="Phobius"/>
    </source>
</evidence>
<keyword evidence="5 10" id="KW-0812">Transmembrane</keyword>
<dbReference type="SUPFAM" id="SSF103473">
    <property type="entry name" value="MFS general substrate transporter"/>
    <property type="match status" value="1"/>
</dbReference>
<keyword evidence="6 10" id="KW-1133">Transmembrane helix</keyword>
<dbReference type="CDD" id="cd17354">
    <property type="entry name" value="MFS_Mch1p_like"/>
    <property type="match status" value="1"/>
</dbReference>
<feature type="region of interest" description="Disordered" evidence="9">
    <location>
        <begin position="1"/>
        <end position="59"/>
    </location>
</feature>
<evidence type="ECO:0000256" key="6">
    <source>
        <dbReference type="ARBA" id="ARBA00022989"/>
    </source>
</evidence>
<gene>
    <name evidence="11" type="ORF">D0869_13174</name>
</gene>
<feature type="transmembrane region" description="Helical" evidence="10">
    <location>
        <begin position="89"/>
        <end position="112"/>
    </location>
</feature>
<reference evidence="11 12" key="1">
    <citation type="journal article" date="2018" name="BMC Genomics">
        <title>Genomic evidence for intraspecific hybridization in a clonal and extremely halotolerant yeast.</title>
        <authorList>
            <person name="Gostincar C."/>
            <person name="Stajich J.E."/>
            <person name="Zupancic J."/>
            <person name="Zalar P."/>
            <person name="Gunde-Cimerman N."/>
        </authorList>
    </citation>
    <scope>NUCLEOTIDE SEQUENCE [LARGE SCALE GENOMIC DNA]</scope>
    <source>
        <strain evidence="11 12">EXF-6656</strain>
    </source>
</reference>
<evidence type="ECO:0000256" key="5">
    <source>
        <dbReference type="ARBA" id="ARBA00022692"/>
    </source>
</evidence>
<feature type="transmembrane region" description="Helical" evidence="10">
    <location>
        <begin position="436"/>
        <end position="459"/>
    </location>
</feature>
<feature type="transmembrane region" description="Helical" evidence="10">
    <location>
        <begin position="567"/>
        <end position="588"/>
    </location>
</feature>
<feature type="region of interest" description="Disordered" evidence="9">
    <location>
        <begin position="776"/>
        <end position="833"/>
    </location>
</feature>
<feature type="compositionally biased region" description="Acidic residues" evidence="9">
    <location>
        <begin position="794"/>
        <end position="824"/>
    </location>
</feature>
<feature type="compositionally biased region" description="Polar residues" evidence="9">
    <location>
        <begin position="777"/>
        <end position="793"/>
    </location>
</feature>
<feature type="region of interest" description="Disordered" evidence="9">
    <location>
        <begin position="732"/>
        <end position="760"/>
    </location>
</feature>
<accession>A0A3M6W5U8</accession>
<dbReference type="GO" id="GO:0000329">
    <property type="term" value="C:fungal-type vacuole membrane"/>
    <property type="evidence" value="ECO:0007669"/>
    <property type="project" value="TreeGrafter"/>
</dbReference>
<feature type="transmembrane region" description="Helical" evidence="10">
    <location>
        <begin position="388"/>
        <end position="416"/>
    </location>
</feature>
<evidence type="ECO:0000313" key="11">
    <source>
        <dbReference type="EMBL" id="RMX73865.1"/>
    </source>
</evidence>
<evidence type="ECO:0000256" key="4">
    <source>
        <dbReference type="ARBA" id="ARBA00022554"/>
    </source>
</evidence>
<evidence type="ECO:0000256" key="8">
    <source>
        <dbReference type="ARBA" id="ARBA00039330"/>
    </source>
</evidence>
<feature type="region of interest" description="Disordered" evidence="9">
    <location>
        <begin position="461"/>
        <end position="489"/>
    </location>
</feature>
<organism evidence="11 12">
    <name type="scientific">Hortaea werneckii</name>
    <name type="common">Black yeast</name>
    <name type="synonym">Cladosporium werneckii</name>
    <dbReference type="NCBI Taxonomy" id="91943"/>
    <lineage>
        <taxon>Eukaryota</taxon>
        <taxon>Fungi</taxon>
        <taxon>Dikarya</taxon>
        <taxon>Ascomycota</taxon>
        <taxon>Pezizomycotina</taxon>
        <taxon>Dothideomycetes</taxon>
        <taxon>Dothideomycetidae</taxon>
        <taxon>Mycosphaerellales</taxon>
        <taxon>Teratosphaeriaceae</taxon>
        <taxon>Hortaea</taxon>
    </lineage>
</organism>
<feature type="compositionally biased region" description="Basic residues" evidence="9">
    <location>
        <begin position="1"/>
        <end position="12"/>
    </location>
</feature>
<dbReference type="OrthoDB" id="199930at2759"/>
<dbReference type="PANTHER" id="PTHR21576:SF45">
    <property type="entry name" value="TRANSPORTER MCH1-RELATED"/>
    <property type="match status" value="1"/>
</dbReference>
<comment type="subcellular location">
    <subcellularLocation>
        <location evidence="1">Vacuole membrane</location>
        <topology evidence="1">Multi-pass membrane protein</topology>
    </subcellularLocation>
</comment>
<comment type="similarity">
    <text evidence="2">Belongs to the major facilitator superfamily.</text>
</comment>
<dbReference type="EMBL" id="QWIJ01001689">
    <property type="protein sequence ID" value="RMX73865.1"/>
    <property type="molecule type" value="Genomic_DNA"/>
</dbReference>
<comment type="caution">
    <text evidence="11">The sequence shown here is derived from an EMBL/GenBank/DDBJ whole genome shotgun (WGS) entry which is preliminary data.</text>
</comment>
<feature type="compositionally biased region" description="Polar residues" evidence="9">
    <location>
        <begin position="732"/>
        <end position="752"/>
    </location>
</feature>
<feature type="transmembrane region" description="Helical" evidence="10">
    <location>
        <begin position="124"/>
        <end position="146"/>
    </location>
</feature>
<dbReference type="PANTHER" id="PTHR21576">
    <property type="entry name" value="UNCHARACTERIZED NODULIN-LIKE PROTEIN"/>
    <property type="match status" value="1"/>
</dbReference>
<evidence type="ECO:0000313" key="12">
    <source>
        <dbReference type="Proteomes" id="UP000281245"/>
    </source>
</evidence>
<dbReference type="Gene3D" id="1.20.1250.20">
    <property type="entry name" value="MFS general substrate transporter like domains"/>
    <property type="match status" value="2"/>
</dbReference>
<feature type="transmembrane region" description="Helical" evidence="10">
    <location>
        <begin position="531"/>
        <end position="560"/>
    </location>
</feature>
<dbReference type="InterPro" id="IPR011701">
    <property type="entry name" value="MFS"/>
</dbReference>
<dbReference type="GO" id="GO:0022857">
    <property type="term" value="F:transmembrane transporter activity"/>
    <property type="evidence" value="ECO:0007669"/>
    <property type="project" value="InterPro"/>
</dbReference>
<feature type="compositionally biased region" description="Low complexity" evidence="9">
    <location>
        <begin position="44"/>
        <end position="59"/>
    </location>
</feature>
<evidence type="ECO:0000256" key="2">
    <source>
        <dbReference type="ARBA" id="ARBA00008335"/>
    </source>
</evidence>
<dbReference type="VEuPathDB" id="FungiDB:BTJ68_11592"/>
<dbReference type="AlphaFoldDB" id="A0A3M6W5U8"/>
<feature type="transmembrane region" description="Helical" evidence="10">
    <location>
        <begin position="190"/>
        <end position="212"/>
    </location>
</feature>
<feature type="transmembrane region" description="Helical" evidence="10">
    <location>
        <begin position="224"/>
        <end position="242"/>
    </location>
</feature>
<dbReference type="Pfam" id="PF07690">
    <property type="entry name" value="MFS_1"/>
    <property type="match status" value="1"/>
</dbReference>
<name>A0A3M6W5U8_HORWE</name>